<evidence type="ECO:0000256" key="8">
    <source>
        <dbReference type="SAM" id="MobiDB-lite"/>
    </source>
</evidence>
<accession>A0ABV1P075</accession>
<name>A0ABV1P075_9ACTN</name>
<dbReference type="PANTHER" id="PTHR30353:SF0">
    <property type="entry name" value="TRANSMEMBRANE PROTEIN"/>
    <property type="match status" value="1"/>
</dbReference>
<evidence type="ECO:0000256" key="4">
    <source>
        <dbReference type="ARBA" id="ARBA00022692"/>
    </source>
</evidence>
<sequence>MSADHFGLVALLVLFGVVAVGAIVPVLPTGAAVSATAVLAADSHLWEVPLVVAVGGAAAWVGDVTTYAVLRRAGEPLARRVGWLRPDDPETRLHRLRESIEEHELRTLLVSRLVPGGRVPVLLVASLTGYPARRFASAAVGAATLWAVVYAAIGLAGGSLLADTTTAVVVAVLAALLLSLGSSLAPALRRRLGSSGAPSPGSGPGPAPGSAMGSARRRRPRAGD</sequence>
<evidence type="ECO:0000256" key="5">
    <source>
        <dbReference type="ARBA" id="ARBA00022989"/>
    </source>
</evidence>
<dbReference type="EMBL" id="JBEGDP010000014">
    <property type="protein sequence ID" value="MEQ7848154.1"/>
    <property type="molecule type" value="Genomic_DNA"/>
</dbReference>
<reference evidence="10 11" key="1">
    <citation type="submission" date="2024-02" db="EMBL/GenBank/DDBJ databases">
        <title>Full genome sequence of Nocardioides kribbensis.</title>
        <authorList>
            <person name="Poletto B.L."/>
            <person name="Silva G."/>
            <person name="Galante D."/>
            <person name="Campos K.R."/>
            <person name="Santos M.B.N."/>
            <person name="Sacchi C.T."/>
        </authorList>
    </citation>
    <scope>NUCLEOTIDE SEQUENCE [LARGE SCALE GENOMIC DNA]</scope>
    <source>
        <strain evidence="10 11">O4R</strain>
    </source>
</reference>
<feature type="transmembrane region" description="Helical" evidence="7">
    <location>
        <begin position="50"/>
        <end position="70"/>
    </location>
</feature>
<dbReference type="InterPro" id="IPR032818">
    <property type="entry name" value="DedA-like"/>
</dbReference>
<dbReference type="RefSeq" id="WP_349804904.1">
    <property type="nucleotide sequence ID" value="NZ_JBEGDP010000014.1"/>
</dbReference>
<feature type="transmembrane region" description="Helical" evidence="7">
    <location>
        <begin position="167"/>
        <end position="188"/>
    </location>
</feature>
<feature type="compositionally biased region" description="Basic residues" evidence="8">
    <location>
        <begin position="215"/>
        <end position="224"/>
    </location>
</feature>
<evidence type="ECO:0000256" key="1">
    <source>
        <dbReference type="ARBA" id="ARBA00004651"/>
    </source>
</evidence>
<keyword evidence="4 7" id="KW-0812">Transmembrane</keyword>
<keyword evidence="6 7" id="KW-0472">Membrane</keyword>
<protein>
    <submittedName>
        <fullName evidence="10">VTT domain-containing protein</fullName>
    </submittedName>
</protein>
<keyword evidence="3 7" id="KW-1003">Cell membrane</keyword>
<comment type="subcellular location">
    <subcellularLocation>
        <location evidence="1 7">Cell membrane</location>
        <topology evidence="1 7">Multi-pass membrane protein</topology>
    </subcellularLocation>
</comment>
<feature type="region of interest" description="Disordered" evidence="8">
    <location>
        <begin position="191"/>
        <end position="224"/>
    </location>
</feature>
<dbReference type="PANTHER" id="PTHR30353">
    <property type="entry name" value="INNER MEMBRANE PROTEIN DEDA-RELATED"/>
    <property type="match status" value="1"/>
</dbReference>
<evidence type="ECO:0000256" key="7">
    <source>
        <dbReference type="RuleBase" id="RU367016"/>
    </source>
</evidence>
<evidence type="ECO:0000259" key="9">
    <source>
        <dbReference type="Pfam" id="PF09335"/>
    </source>
</evidence>
<evidence type="ECO:0000313" key="11">
    <source>
        <dbReference type="Proteomes" id="UP001482520"/>
    </source>
</evidence>
<feature type="transmembrane region" description="Helical" evidence="7">
    <location>
        <begin position="135"/>
        <end position="161"/>
    </location>
</feature>
<gene>
    <name evidence="10" type="ORF">V6R90_12790</name>
</gene>
<evidence type="ECO:0000256" key="6">
    <source>
        <dbReference type="ARBA" id="ARBA00023136"/>
    </source>
</evidence>
<organism evidence="10 11">
    <name type="scientific">Nocardioides kribbensis</name>
    <dbReference type="NCBI Taxonomy" id="305517"/>
    <lineage>
        <taxon>Bacteria</taxon>
        <taxon>Bacillati</taxon>
        <taxon>Actinomycetota</taxon>
        <taxon>Actinomycetes</taxon>
        <taxon>Propionibacteriales</taxon>
        <taxon>Nocardioidaceae</taxon>
        <taxon>Nocardioides</taxon>
    </lineage>
</organism>
<evidence type="ECO:0000256" key="3">
    <source>
        <dbReference type="ARBA" id="ARBA00022475"/>
    </source>
</evidence>
<dbReference type="Pfam" id="PF09335">
    <property type="entry name" value="VTT_dom"/>
    <property type="match status" value="1"/>
</dbReference>
<evidence type="ECO:0000313" key="10">
    <source>
        <dbReference type="EMBL" id="MEQ7848154.1"/>
    </source>
</evidence>
<evidence type="ECO:0000256" key="2">
    <source>
        <dbReference type="ARBA" id="ARBA00010792"/>
    </source>
</evidence>
<dbReference type="Proteomes" id="UP001482520">
    <property type="component" value="Unassembled WGS sequence"/>
</dbReference>
<comment type="caution">
    <text evidence="7">Lacks conserved residue(s) required for the propagation of feature annotation.</text>
</comment>
<feature type="domain" description="VTT" evidence="9">
    <location>
        <begin position="38"/>
        <end position="154"/>
    </location>
</feature>
<dbReference type="InterPro" id="IPR032816">
    <property type="entry name" value="VTT_dom"/>
</dbReference>
<feature type="compositionally biased region" description="Low complexity" evidence="8">
    <location>
        <begin position="191"/>
        <end position="200"/>
    </location>
</feature>
<keyword evidence="11" id="KW-1185">Reference proteome</keyword>
<proteinExistence type="inferred from homology"/>
<comment type="caution">
    <text evidence="10">The sequence shown here is derived from an EMBL/GenBank/DDBJ whole genome shotgun (WGS) entry which is preliminary data.</text>
</comment>
<comment type="similarity">
    <text evidence="2 7">Belongs to the DedA family.</text>
</comment>
<keyword evidence="5 7" id="KW-1133">Transmembrane helix</keyword>